<evidence type="ECO:0000313" key="2">
    <source>
        <dbReference type="EMBL" id="PVH32061.1"/>
    </source>
</evidence>
<feature type="compositionally biased region" description="Low complexity" evidence="1">
    <location>
        <begin position="1"/>
        <end position="21"/>
    </location>
</feature>
<protein>
    <recommendedName>
        <fullName evidence="3">Retrotransposon gag domain-containing protein</fullName>
    </recommendedName>
</protein>
<dbReference type="Gramene" id="PVH32061">
    <property type="protein sequence ID" value="PVH32061"/>
    <property type="gene ID" value="PAHAL_9G304100"/>
</dbReference>
<evidence type="ECO:0000256" key="1">
    <source>
        <dbReference type="SAM" id="MobiDB-lite"/>
    </source>
</evidence>
<evidence type="ECO:0008006" key="3">
    <source>
        <dbReference type="Google" id="ProtNLM"/>
    </source>
</evidence>
<gene>
    <name evidence="2" type="ORF">PAHAL_9G304100</name>
</gene>
<proteinExistence type="predicted"/>
<dbReference type="AlphaFoldDB" id="A0A2T8I304"/>
<feature type="region of interest" description="Disordered" evidence="1">
    <location>
        <begin position="1"/>
        <end position="32"/>
    </location>
</feature>
<reference evidence="2" key="1">
    <citation type="submission" date="2018-04" db="EMBL/GenBank/DDBJ databases">
        <title>WGS assembly of Panicum hallii.</title>
        <authorList>
            <person name="Lovell J."/>
            <person name="Jenkins J."/>
            <person name="Lowry D."/>
            <person name="Mamidi S."/>
            <person name="Sreedasyam A."/>
            <person name="Weng X."/>
            <person name="Barry K."/>
            <person name="Bonette J."/>
            <person name="Campitelli B."/>
            <person name="Daum C."/>
            <person name="Gordon S."/>
            <person name="Gould B."/>
            <person name="Lipzen A."/>
            <person name="Macqueen A."/>
            <person name="Palacio-Mejia J."/>
            <person name="Plott C."/>
            <person name="Shakirov E."/>
            <person name="Shu S."/>
            <person name="Yoshinaga Y."/>
            <person name="Zane M."/>
            <person name="Rokhsar D."/>
            <person name="Grimwood J."/>
            <person name="Schmutz J."/>
            <person name="Juenger T."/>
        </authorList>
    </citation>
    <scope>NUCLEOTIDE SEQUENCE [LARGE SCALE GENOMIC DNA]</scope>
    <source>
        <strain evidence="2">FIL2</strain>
    </source>
</reference>
<accession>A0A2T8I304</accession>
<sequence length="120" mass="13466">MVNTRSTGTGSGQQGQNNQSTDQPLPMPPPLTPEQFFQLQMQMMATLNNTVQALQQIHAQPPPPPPPQPRDRRADFLRGHLPTFCHAADPLQADDWLRQVERQLDVAQCDDRERVIYAAG</sequence>
<dbReference type="EMBL" id="CM008054">
    <property type="protein sequence ID" value="PVH32061.1"/>
    <property type="molecule type" value="Genomic_DNA"/>
</dbReference>
<organism evidence="2">
    <name type="scientific">Panicum hallii</name>
    <dbReference type="NCBI Taxonomy" id="206008"/>
    <lineage>
        <taxon>Eukaryota</taxon>
        <taxon>Viridiplantae</taxon>
        <taxon>Streptophyta</taxon>
        <taxon>Embryophyta</taxon>
        <taxon>Tracheophyta</taxon>
        <taxon>Spermatophyta</taxon>
        <taxon>Magnoliopsida</taxon>
        <taxon>Liliopsida</taxon>
        <taxon>Poales</taxon>
        <taxon>Poaceae</taxon>
        <taxon>PACMAD clade</taxon>
        <taxon>Panicoideae</taxon>
        <taxon>Panicodae</taxon>
        <taxon>Paniceae</taxon>
        <taxon>Panicinae</taxon>
        <taxon>Panicum</taxon>
        <taxon>Panicum sect. Panicum</taxon>
    </lineage>
</organism>
<name>A0A2T8I304_9POAL</name>
<dbReference type="Proteomes" id="UP000243499">
    <property type="component" value="Chromosome 9"/>
</dbReference>